<dbReference type="EMBL" id="JASBWU010000002">
    <property type="protein sequence ID" value="KAJ9124283.1"/>
    <property type="molecule type" value="Genomic_DNA"/>
</dbReference>
<gene>
    <name evidence="1" type="ORF">QFC22_001083</name>
</gene>
<proteinExistence type="predicted"/>
<dbReference type="Proteomes" id="UP001243375">
    <property type="component" value="Unassembled WGS sequence"/>
</dbReference>
<comment type="caution">
    <text evidence="1">The sequence shown here is derived from an EMBL/GenBank/DDBJ whole genome shotgun (WGS) entry which is preliminary data.</text>
</comment>
<sequence length="527" mass="57544">MFLPLLLLTLILLIAATAYTALLLLSPTPLGHTFSETQYTSANHPAANKGHLARLQDEPECGLTVVVPAFNERERLPLMVDEAMRFLVNTIRAASPQETQKWWNGGVEVLVIDDGSTDDTVEVAERLAERWQQEGRGVGVEVRVVRLERNRGKGGAVRHATSPKDSSPSAAYAARASVLCLLRGRRRAAENQCLLSEARISPAERESAAGYESKGLSSSAAYAARASVLCLLRGRRRAAESQCLLSEARISPAERESAAGYESKGLSSSAAVSRAKRESVQWSEPLAPQATSPKDSSRVRRMPRERLFFASSEDAVVRPRATSPKDSSRVRRMPRERLFFASSEDAVVRPRVSVSRAKRESVERSEPLAPQATSPKDSSPSAAYAARASVLCLLRGRRRAAESYESKGLFTECGVCRASVCSLPPPRTPSCGRESVSLERSEPLAPQATSPKDSSRVRRMPRERLFFASSEDAAVRPRVSISRAKRESVERSEPFAPQATSPKDSSRVRLGRASINASAARHISTRV</sequence>
<reference evidence="1" key="1">
    <citation type="submission" date="2023-04" db="EMBL/GenBank/DDBJ databases">
        <title>Draft Genome sequencing of Naganishia species isolated from polar environments using Oxford Nanopore Technology.</title>
        <authorList>
            <person name="Leo P."/>
            <person name="Venkateswaran K."/>
        </authorList>
    </citation>
    <scope>NUCLEOTIDE SEQUENCE</scope>
    <source>
        <strain evidence="1">MNA-CCFEE 5425</strain>
    </source>
</reference>
<evidence type="ECO:0000313" key="2">
    <source>
        <dbReference type="Proteomes" id="UP001243375"/>
    </source>
</evidence>
<organism evidence="1 2">
    <name type="scientific">Naganishia vaughanmartiniae</name>
    <dbReference type="NCBI Taxonomy" id="1424756"/>
    <lineage>
        <taxon>Eukaryota</taxon>
        <taxon>Fungi</taxon>
        <taxon>Dikarya</taxon>
        <taxon>Basidiomycota</taxon>
        <taxon>Agaricomycotina</taxon>
        <taxon>Tremellomycetes</taxon>
        <taxon>Filobasidiales</taxon>
        <taxon>Filobasidiaceae</taxon>
        <taxon>Naganishia</taxon>
    </lineage>
</organism>
<keyword evidence="2" id="KW-1185">Reference proteome</keyword>
<name>A0ACC2XJW2_9TREE</name>
<evidence type="ECO:0000313" key="1">
    <source>
        <dbReference type="EMBL" id="KAJ9124283.1"/>
    </source>
</evidence>
<protein>
    <submittedName>
        <fullName evidence="1">Uncharacterized protein</fullName>
    </submittedName>
</protein>
<accession>A0ACC2XJW2</accession>